<keyword evidence="1" id="KW-0812">Transmembrane</keyword>
<dbReference type="OrthoDB" id="1698854at2"/>
<dbReference type="InterPro" id="IPR012156">
    <property type="entry name" value="Cold_shock_CspA"/>
</dbReference>
<accession>A0A368W6H5</accession>
<evidence type="ECO:0000256" key="1">
    <source>
        <dbReference type="SAM" id="Phobius"/>
    </source>
</evidence>
<evidence type="ECO:0000313" key="3">
    <source>
        <dbReference type="Proteomes" id="UP000252415"/>
    </source>
</evidence>
<feature type="transmembrane region" description="Helical" evidence="1">
    <location>
        <begin position="71"/>
        <end position="92"/>
    </location>
</feature>
<dbReference type="EMBL" id="QPJD01000003">
    <property type="protein sequence ID" value="RCW50322.1"/>
    <property type="molecule type" value="Genomic_DNA"/>
</dbReference>
<protein>
    <submittedName>
        <fullName evidence="2">Uncharacterized membrane protein YsdA (DUF1294 family)</fullName>
    </submittedName>
</protein>
<organism evidence="2 3">
    <name type="scientific">Paenibacillus prosopidis</name>
    <dbReference type="NCBI Taxonomy" id="630520"/>
    <lineage>
        <taxon>Bacteria</taxon>
        <taxon>Bacillati</taxon>
        <taxon>Bacillota</taxon>
        <taxon>Bacilli</taxon>
        <taxon>Bacillales</taxon>
        <taxon>Paenibacillaceae</taxon>
        <taxon>Paenibacillus</taxon>
    </lineage>
</organism>
<dbReference type="Pfam" id="PF06961">
    <property type="entry name" value="DUF1294"/>
    <property type="match status" value="1"/>
</dbReference>
<proteinExistence type="predicted"/>
<keyword evidence="1" id="KW-1133">Transmembrane helix</keyword>
<feature type="transmembrane region" description="Helical" evidence="1">
    <location>
        <begin position="40"/>
        <end position="59"/>
    </location>
</feature>
<dbReference type="PIRSF" id="PIRSF002599">
    <property type="entry name" value="Cold_shock_A"/>
    <property type="match status" value="1"/>
</dbReference>
<feature type="transmembrane region" description="Helical" evidence="1">
    <location>
        <begin position="6"/>
        <end position="24"/>
    </location>
</feature>
<dbReference type="Proteomes" id="UP000252415">
    <property type="component" value="Unassembled WGS sequence"/>
</dbReference>
<dbReference type="RefSeq" id="WP_114379154.1">
    <property type="nucleotide sequence ID" value="NZ_QPJD01000003.1"/>
</dbReference>
<keyword evidence="3" id="KW-1185">Reference proteome</keyword>
<sequence>MAFYILVIYLILINSYTFTLMGMDKQRAKRQRQRVPEKRLFLLSAIGGSGGTLLGMKAWRHKTKHRSFTVGVPFLLGLNLVLIIVLIGFIGMNANS</sequence>
<reference evidence="2 3" key="1">
    <citation type="submission" date="2018-07" db="EMBL/GenBank/DDBJ databases">
        <title>Genomic Encyclopedia of Type Strains, Phase III (KMG-III): the genomes of soil and plant-associated and newly described type strains.</title>
        <authorList>
            <person name="Whitman W."/>
        </authorList>
    </citation>
    <scope>NUCLEOTIDE SEQUENCE [LARGE SCALE GENOMIC DNA]</scope>
    <source>
        <strain evidence="2 3">CECT 7506</strain>
    </source>
</reference>
<dbReference type="GO" id="GO:0003676">
    <property type="term" value="F:nucleic acid binding"/>
    <property type="evidence" value="ECO:0007669"/>
    <property type="project" value="InterPro"/>
</dbReference>
<dbReference type="InterPro" id="IPR010718">
    <property type="entry name" value="DUF1294"/>
</dbReference>
<name>A0A368W6H5_9BACL</name>
<evidence type="ECO:0000313" key="2">
    <source>
        <dbReference type="EMBL" id="RCW50322.1"/>
    </source>
</evidence>
<gene>
    <name evidence="2" type="ORF">DFP97_103343</name>
</gene>
<comment type="caution">
    <text evidence="2">The sequence shown here is derived from an EMBL/GenBank/DDBJ whole genome shotgun (WGS) entry which is preliminary data.</text>
</comment>
<dbReference type="AlphaFoldDB" id="A0A368W6H5"/>
<keyword evidence="1" id="KW-0472">Membrane</keyword>